<reference evidence="1 2" key="1">
    <citation type="journal article" date="2014" name="Genome Biol. Evol.">
        <title>The genome of the myxosporean Thelohanellus kitauei shows adaptations to nutrient acquisition within its fish host.</title>
        <authorList>
            <person name="Yang Y."/>
            <person name="Xiong J."/>
            <person name="Zhou Z."/>
            <person name="Huo F."/>
            <person name="Miao W."/>
            <person name="Ran C."/>
            <person name="Liu Y."/>
            <person name="Zhang J."/>
            <person name="Feng J."/>
            <person name="Wang M."/>
            <person name="Wang M."/>
            <person name="Wang L."/>
            <person name="Yao B."/>
        </authorList>
    </citation>
    <scope>NUCLEOTIDE SEQUENCE [LARGE SCALE GENOMIC DNA]</scope>
    <source>
        <strain evidence="1">Wuqing</strain>
    </source>
</reference>
<comment type="caution">
    <text evidence="1">The sequence shown here is derived from an EMBL/GenBank/DDBJ whole genome shotgun (WGS) entry which is preliminary data.</text>
</comment>
<evidence type="ECO:0000313" key="1">
    <source>
        <dbReference type="EMBL" id="KII68925.1"/>
    </source>
</evidence>
<dbReference type="Proteomes" id="UP000031668">
    <property type="component" value="Unassembled WGS sequence"/>
</dbReference>
<dbReference type="AlphaFoldDB" id="A0A0C2MXL7"/>
<protein>
    <submittedName>
        <fullName evidence="1">Uncharacterized protein</fullName>
    </submittedName>
</protein>
<organism evidence="1 2">
    <name type="scientific">Thelohanellus kitauei</name>
    <name type="common">Myxosporean</name>
    <dbReference type="NCBI Taxonomy" id="669202"/>
    <lineage>
        <taxon>Eukaryota</taxon>
        <taxon>Metazoa</taxon>
        <taxon>Cnidaria</taxon>
        <taxon>Myxozoa</taxon>
        <taxon>Myxosporea</taxon>
        <taxon>Bivalvulida</taxon>
        <taxon>Platysporina</taxon>
        <taxon>Myxobolidae</taxon>
        <taxon>Thelohanellus</taxon>
    </lineage>
</organism>
<proteinExistence type="predicted"/>
<name>A0A0C2MXL7_THEKT</name>
<keyword evidence="2" id="KW-1185">Reference proteome</keyword>
<gene>
    <name evidence="1" type="ORF">RF11_03834</name>
</gene>
<sequence>MTEETVNADFTSTDLIYPCVTDGLKPLKENDPIIWEKAKIDSRENRLCKEQNQTNIIFENDHFIMHEDVMAATTEIVILLAAGTATKTDYTPAPLHDQL</sequence>
<dbReference type="EMBL" id="JWZT01002668">
    <property type="protein sequence ID" value="KII68925.1"/>
    <property type="molecule type" value="Genomic_DNA"/>
</dbReference>
<accession>A0A0C2MXL7</accession>
<evidence type="ECO:0000313" key="2">
    <source>
        <dbReference type="Proteomes" id="UP000031668"/>
    </source>
</evidence>